<gene>
    <name evidence="1" type="ORF">JQV55_20425</name>
</gene>
<reference evidence="1 2" key="1">
    <citation type="submission" date="2021-01" db="EMBL/GenBank/DDBJ databases">
        <title>Diatom-associated Roseobacters Show Island Model of Population Structure.</title>
        <authorList>
            <person name="Qu L."/>
            <person name="Feng X."/>
            <person name="Chen Y."/>
            <person name="Li L."/>
            <person name="Wang X."/>
            <person name="Hu Z."/>
            <person name="Wang H."/>
            <person name="Luo H."/>
        </authorList>
    </citation>
    <scope>NUCLEOTIDE SEQUENCE [LARGE SCALE GENOMIC DNA]</scope>
    <source>
        <strain evidence="1 2">TR60-84</strain>
    </source>
</reference>
<evidence type="ECO:0000313" key="2">
    <source>
        <dbReference type="Proteomes" id="UP000732193"/>
    </source>
</evidence>
<accession>A0AAE3B830</accession>
<evidence type="ECO:0008006" key="3">
    <source>
        <dbReference type="Google" id="ProtNLM"/>
    </source>
</evidence>
<evidence type="ECO:0000313" key="1">
    <source>
        <dbReference type="EMBL" id="MBM1715948.1"/>
    </source>
</evidence>
<dbReference type="EMBL" id="JAFBRM010000013">
    <property type="protein sequence ID" value="MBM1715948.1"/>
    <property type="molecule type" value="Genomic_DNA"/>
</dbReference>
<name>A0AAE3B830_9RHOB</name>
<organism evidence="1 2">
    <name type="scientific">Sulfitobacter geojensis</name>
    <dbReference type="NCBI Taxonomy" id="1342299"/>
    <lineage>
        <taxon>Bacteria</taxon>
        <taxon>Pseudomonadati</taxon>
        <taxon>Pseudomonadota</taxon>
        <taxon>Alphaproteobacteria</taxon>
        <taxon>Rhodobacterales</taxon>
        <taxon>Roseobacteraceae</taxon>
        <taxon>Sulfitobacter</taxon>
    </lineage>
</organism>
<proteinExistence type="predicted"/>
<dbReference type="AlphaFoldDB" id="A0AAE3B830"/>
<protein>
    <recommendedName>
        <fullName evidence="3">Autotransporter domain-containing protein</fullName>
    </recommendedName>
</protein>
<dbReference type="Proteomes" id="UP000732193">
    <property type="component" value="Unassembled WGS sequence"/>
</dbReference>
<dbReference type="RefSeq" id="WP_203243635.1">
    <property type="nucleotide sequence ID" value="NZ_JAFBRH010000013.1"/>
</dbReference>
<keyword evidence="2" id="KW-1185">Reference proteome</keyword>
<sequence>MTYMPAFAKLSPLNTQRPEKSEGGVRAGLPFLRCSVAASAVIVSMAGSASAQSLFSLDVTVDGVTESRSYDTIEPLLDALESSEDIANINLNYDDTTPGVALANVRGIDLRVTYPDTGPTVRLELPSLGISEQFDSAATRAENEDAMVAFLKSNGDNILTRLQQSLVATTATDPVAGNPASLQSRMIASDFGAGTGLADIGNSQADGSTSDDKPSNLFGFGARLGRYTANGVTQNVIELPLSYTIPLADPRYGVVLDAPITYIETAGTDTFSFSLGAGLRVPVYDNWTITPSLRVGATGSVDLGSVGVLYSAAVTSSFRWSMQNLDWELGNMVGYTQTSGAIGADDLEIDYDLQNTVMRNGISISKPTSRRIFGDKTTWKLSLVNTQIFGDDVFIDNYTDVAFSFGTVASKNGLNWDSVRLGLTYTFANEDYDGFRLNLGYQF</sequence>
<comment type="caution">
    <text evidence="1">The sequence shown here is derived from an EMBL/GenBank/DDBJ whole genome shotgun (WGS) entry which is preliminary data.</text>
</comment>